<dbReference type="EMBL" id="JAFNEN010000268">
    <property type="protein sequence ID" value="KAG8187542.1"/>
    <property type="molecule type" value="Genomic_DNA"/>
</dbReference>
<evidence type="ECO:0000313" key="1">
    <source>
        <dbReference type="EMBL" id="KAG8187542.1"/>
    </source>
</evidence>
<comment type="caution">
    <text evidence="1">The sequence shown here is derived from an EMBL/GenBank/DDBJ whole genome shotgun (WGS) entry which is preliminary data.</text>
</comment>
<reference evidence="1 2" key="1">
    <citation type="journal article" date="2022" name="Nat. Ecol. Evol.">
        <title>A masculinizing supergene underlies an exaggerated male reproductive morph in a spider.</title>
        <authorList>
            <person name="Hendrickx F."/>
            <person name="De Corte Z."/>
            <person name="Sonet G."/>
            <person name="Van Belleghem S.M."/>
            <person name="Kostlbacher S."/>
            <person name="Vangestel C."/>
        </authorList>
    </citation>
    <scope>NUCLEOTIDE SEQUENCE [LARGE SCALE GENOMIC DNA]</scope>
    <source>
        <strain evidence="1">W744_W776</strain>
    </source>
</reference>
<sequence length="97" mass="11091">MSYVEKIPYSFSVNTEHTKHTGSFLLVHFQTGHRPSMVVTSDQKADDPLRVQTGSHYHGRRLALLSNRIQRRSIPNQPLRVKILRKGTLLGPVPRYA</sequence>
<organism evidence="1 2">
    <name type="scientific">Oedothorax gibbosus</name>
    <dbReference type="NCBI Taxonomy" id="931172"/>
    <lineage>
        <taxon>Eukaryota</taxon>
        <taxon>Metazoa</taxon>
        <taxon>Ecdysozoa</taxon>
        <taxon>Arthropoda</taxon>
        <taxon>Chelicerata</taxon>
        <taxon>Arachnida</taxon>
        <taxon>Araneae</taxon>
        <taxon>Araneomorphae</taxon>
        <taxon>Entelegynae</taxon>
        <taxon>Araneoidea</taxon>
        <taxon>Linyphiidae</taxon>
        <taxon>Erigoninae</taxon>
        <taxon>Oedothorax</taxon>
    </lineage>
</organism>
<name>A0AAV6UT86_9ARAC</name>
<accession>A0AAV6UT86</accession>
<proteinExistence type="predicted"/>
<protein>
    <submittedName>
        <fullName evidence="1">Uncharacterized protein</fullName>
    </submittedName>
</protein>
<dbReference type="Proteomes" id="UP000827092">
    <property type="component" value="Unassembled WGS sequence"/>
</dbReference>
<gene>
    <name evidence="1" type="ORF">JTE90_008429</name>
</gene>
<dbReference type="AlphaFoldDB" id="A0AAV6UT86"/>
<keyword evidence="2" id="KW-1185">Reference proteome</keyword>
<evidence type="ECO:0000313" key="2">
    <source>
        <dbReference type="Proteomes" id="UP000827092"/>
    </source>
</evidence>